<protein>
    <submittedName>
        <fullName evidence="1">Uncharacterized protein</fullName>
    </submittedName>
</protein>
<name>E1CG18_9ACTN</name>
<organism evidence="1">
    <name type="scientific">Streptomyces sp. SANK 62799</name>
    <dbReference type="NCBI Taxonomy" id="701528"/>
    <lineage>
        <taxon>Bacteria</taxon>
        <taxon>Bacillati</taxon>
        <taxon>Actinomycetota</taxon>
        <taxon>Actinomycetes</taxon>
        <taxon>Kitasatosporales</taxon>
        <taxon>Streptomycetaceae</taxon>
        <taxon>Streptomyces</taxon>
    </lineage>
</organism>
<reference evidence="1" key="1">
    <citation type="submission" date="2009-12" db="EMBL/GenBank/DDBJ databases">
        <title>An ATP-Independent Strategy for Carboxylic Acid Activation and Amide Bond Formation Revealed upon Characterization of the A-503083 Biosynthetic Gene Cluster.</title>
        <authorList>
            <person name="Funabashi M."/>
            <person name="Nonaka K."/>
            <person name="Hosobuchi M."/>
            <person name="Fujita Y."/>
            <person name="Shibata T."/>
            <person name="Chi X."/>
            <person name="Yang Z."/>
            <person name="Van Lanen S.G."/>
        </authorList>
    </citation>
    <scope>NUCLEOTIDE SEQUENCE</scope>
    <source>
        <strain evidence="1">SANK 62799</strain>
    </source>
</reference>
<evidence type="ECO:0000313" key="1">
    <source>
        <dbReference type="EMBL" id="BAJ19032.1"/>
    </source>
</evidence>
<accession>E1CG18</accession>
<dbReference type="Pfam" id="PF09485">
    <property type="entry name" value="CRISPR_Cse2"/>
    <property type="match status" value="1"/>
</dbReference>
<dbReference type="InterPro" id="IPR013382">
    <property type="entry name" value="CRISPR-assoc_prot_Cse2"/>
</dbReference>
<dbReference type="InterPro" id="IPR038287">
    <property type="entry name" value="Cse2_sf"/>
</dbReference>
<dbReference type="EMBL" id="AB538860">
    <property type="protein sequence ID" value="BAJ19032.1"/>
    <property type="molecule type" value="Genomic_DNA"/>
</dbReference>
<dbReference type="NCBIfam" id="TIGR02548">
    <property type="entry name" value="casB_cse2"/>
    <property type="match status" value="1"/>
</dbReference>
<dbReference type="Gene3D" id="1.10.520.40">
    <property type="entry name" value="CRISPR-associated protein Cse2"/>
    <property type="match status" value="1"/>
</dbReference>
<proteinExistence type="predicted"/>
<sequence length="184" mass="20634">MTTTPTTSTATATARSAPEPHRALANWLAARVRTHDRETIGQLLRNDPRTQGWQQATAFAADPRHRQAYGATAWLYALYHRGIHTLDERYLYGSGDVGRALRRLGPPQGRGPKNTGCRRLYERLVTHGPLPLTALDQAVSWMRSQGRIPPSFSQLAHDLTAWPDPQRPIQHAWAHSFFIAKTTP</sequence>
<dbReference type="AlphaFoldDB" id="E1CG18"/>